<gene>
    <name evidence="13" type="ORF">BECKTUN1418D_GA0071000_10928</name>
</gene>
<keyword evidence="7" id="KW-0406">Ion transport</keyword>
<keyword evidence="9" id="KW-0472">Membrane</keyword>
<dbReference type="Pfam" id="PF13609">
    <property type="entry name" value="Porin_4"/>
    <property type="match status" value="1"/>
</dbReference>
<evidence type="ECO:0000256" key="9">
    <source>
        <dbReference type="ARBA" id="ARBA00023136"/>
    </source>
</evidence>
<feature type="domain" description="Porin" evidence="12">
    <location>
        <begin position="9"/>
        <end position="351"/>
    </location>
</feature>
<proteinExistence type="predicted"/>
<comment type="subcellular location">
    <subcellularLocation>
        <location evidence="1">Cell outer membrane</location>
        <topology evidence="1">Multi-pass membrane protein</topology>
    </subcellularLocation>
</comment>
<evidence type="ECO:0000256" key="11">
    <source>
        <dbReference type="SAM" id="SignalP"/>
    </source>
</evidence>
<dbReference type="InterPro" id="IPR023614">
    <property type="entry name" value="Porin_dom_sf"/>
</dbReference>
<sequence>MQKKLLSLAIASALALPGVAMADVKGHDMTVYGKFHASWDFVDNEAAGDDFDDNTAAFRNSRLGFKGSEKLGGNSGLQAVWQIETLVDTGRDNVSLRNTFVGLEGHNWGTVAFGKHDTPYKTATAALDIFSDTIADYNNIIGAHITDTGTVSSNFNERENQVVMYQTPKKLKDSSGFSAQIARGSVQNAEGTGLEEQEAWSAMGMYEKGYKDKKSKTGYFASLGYELYKGGMKLPSGLTDPPVSTTNDSDIDALKLGLGYKWHNSKFSFVYEDIERDGSLAADKQATRDAFSINFAHDFGNNTFKLAYAKANDSDASGSDDGADNWSLGLDHHFSDRTKIYGIYTHLGNDTNANYSLYSAQNVGSKYDGAGKDISAFSLGIIHNF</sequence>
<reference evidence="13" key="1">
    <citation type="submission" date="2019-02" db="EMBL/GenBank/DDBJ databases">
        <authorList>
            <person name="Gruber-Vodicka R. H."/>
            <person name="Seah K. B. B."/>
        </authorList>
    </citation>
    <scope>NUCLEOTIDE SEQUENCE</scope>
    <source>
        <strain evidence="13">BECK_BY1</strain>
    </source>
</reference>
<accession>A0A450ZYQ3</accession>
<feature type="chain" id="PRO_5018968434" evidence="11">
    <location>
        <begin position="23"/>
        <end position="385"/>
    </location>
</feature>
<evidence type="ECO:0000256" key="6">
    <source>
        <dbReference type="ARBA" id="ARBA00022729"/>
    </source>
</evidence>
<evidence type="ECO:0000256" key="3">
    <source>
        <dbReference type="ARBA" id="ARBA00022448"/>
    </source>
</evidence>
<dbReference type="PANTHER" id="PTHR34501:SF9">
    <property type="entry name" value="MAJOR OUTER MEMBRANE PROTEIN P.IA"/>
    <property type="match status" value="1"/>
</dbReference>
<dbReference type="GO" id="GO:0009279">
    <property type="term" value="C:cell outer membrane"/>
    <property type="evidence" value="ECO:0007669"/>
    <property type="project" value="UniProtKB-SubCell"/>
</dbReference>
<dbReference type="InterPro" id="IPR050298">
    <property type="entry name" value="Gram-neg_bact_OMP"/>
</dbReference>
<evidence type="ECO:0000256" key="2">
    <source>
        <dbReference type="ARBA" id="ARBA00011233"/>
    </source>
</evidence>
<protein>
    <submittedName>
        <fullName evidence="13">Outer membrane protein (Porin)</fullName>
    </submittedName>
</protein>
<dbReference type="GO" id="GO:0046930">
    <property type="term" value="C:pore complex"/>
    <property type="evidence" value="ECO:0007669"/>
    <property type="project" value="UniProtKB-KW"/>
</dbReference>
<evidence type="ECO:0000313" key="13">
    <source>
        <dbReference type="EMBL" id="VFK58932.1"/>
    </source>
</evidence>
<dbReference type="GO" id="GO:0006811">
    <property type="term" value="P:monoatomic ion transport"/>
    <property type="evidence" value="ECO:0007669"/>
    <property type="project" value="UniProtKB-KW"/>
</dbReference>
<keyword evidence="8" id="KW-0626">Porin</keyword>
<dbReference type="AlphaFoldDB" id="A0A450ZYQ3"/>
<evidence type="ECO:0000256" key="1">
    <source>
        <dbReference type="ARBA" id="ARBA00004571"/>
    </source>
</evidence>
<dbReference type="EMBL" id="CAADFX010000092">
    <property type="protein sequence ID" value="VFK58932.1"/>
    <property type="molecule type" value="Genomic_DNA"/>
</dbReference>
<comment type="subunit">
    <text evidence="2">Homotrimer.</text>
</comment>
<keyword evidence="3" id="KW-0813">Transport</keyword>
<organism evidence="13">
    <name type="scientific">Candidatus Kentrum sp. TUN</name>
    <dbReference type="NCBI Taxonomy" id="2126343"/>
    <lineage>
        <taxon>Bacteria</taxon>
        <taxon>Pseudomonadati</taxon>
        <taxon>Pseudomonadota</taxon>
        <taxon>Gammaproteobacteria</taxon>
        <taxon>Candidatus Kentrum</taxon>
    </lineage>
</organism>
<keyword evidence="10" id="KW-0998">Cell outer membrane</keyword>
<dbReference type="SUPFAM" id="SSF56935">
    <property type="entry name" value="Porins"/>
    <property type="match status" value="1"/>
</dbReference>
<evidence type="ECO:0000256" key="10">
    <source>
        <dbReference type="ARBA" id="ARBA00023237"/>
    </source>
</evidence>
<dbReference type="InterPro" id="IPR033900">
    <property type="entry name" value="Gram_neg_porin_domain"/>
</dbReference>
<dbReference type="Gene3D" id="2.40.160.10">
    <property type="entry name" value="Porin"/>
    <property type="match status" value="1"/>
</dbReference>
<dbReference type="CDD" id="cd00342">
    <property type="entry name" value="gram_neg_porins"/>
    <property type="match status" value="1"/>
</dbReference>
<feature type="signal peptide" evidence="11">
    <location>
        <begin position="1"/>
        <end position="22"/>
    </location>
</feature>
<name>A0A450ZYQ3_9GAMM</name>
<evidence type="ECO:0000256" key="5">
    <source>
        <dbReference type="ARBA" id="ARBA00022692"/>
    </source>
</evidence>
<dbReference type="GO" id="GO:0015288">
    <property type="term" value="F:porin activity"/>
    <property type="evidence" value="ECO:0007669"/>
    <property type="project" value="UniProtKB-KW"/>
</dbReference>
<evidence type="ECO:0000256" key="4">
    <source>
        <dbReference type="ARBA" id="ARBA00022452"/>
    </source>
</evidence>
<evidence type="ECO:0000256" key="7">
    <source>
        <dbReference type="ARBA" id="ARBA00023065"/>
    </source>
</evidence>
<keyword evidence="4" id="KW-1134">Transmembrane beta strand</keyword>
<evidence type="ECO:0000259" key="12">
    <source>
        <dbReference type="Pfam" id="PF13609"/>
    </source>
</evidence>
<keyword evidence="6 11" id="KW-0732">Signal</keyword>
<evidence type="ECO:0000256" key="8">
    <source>
        <dbReference type="ARBA" id="ARBA00023114"/>
    </source>
</evidence>
<dbReference type="PANTHER" id="PTHR34501">
    <property type="entry name" value="PROTEIN YDDL-RELATED"/>
    <property type="match status" value="1"/>
</dbReference>
<keyword evidence="5" id="KW-0812">Transmembrane</keyword>